<sequence>MLRPKKRDITMPDVLSFLQAWTFDPLRVGAIAPSGEALANLITRDITPASAPVLELGPGTGVFTRALLGRGLKPEDLTLIEYGAEFAELLKTRFPTVRLLRMDAARLDRRHLGNNSTFGTVVSGLPLLSMPPKKVFAILAGAFGLMRPGSAFYQFTYGPRCPISRRILDRLGLKATCVGRAYLNIPPAAVYRIVRRKPPKFL</sequence>
<name>A0A2N3PT73_9PROT</name>
<protein>
    <submittedName>
        <fullName evidence="2">SAM-dependent methyltransferase</fullName>
    </submittedName>
</protein>
<dbReference type="GO" id="GO:0008168">
    <property type="term" value="F:methyltransferase activity"/>
    <property type="evidence" value="ECO:0007669"/>
    <property type="project" value="UniProtKB-KW"/>
</dbReference>
<dbReference type="Pfam" id="PF13649">
    <property type="entry name" value="Methyltransf_25"/>
    <property type="match status" value="1"/>
</dbReference>
<organism evidence="2 3">
    <name type="scientific">Telmatospirillum siberiense</name>
    <dbReference type="NCBI Taxonomy" id="382514"/>
    <lineage>
        <taxon>Bacteria</taxon>
        <taxon>Pseudomonadati</taxon>
        <taxon>Pseudomonadota</taxon>
        <taxon>Alphaproteobacteria</taxon>
        <taxon>Rhodospirillales</taxon>
        <taxon>Rhodospirillaceae</taxon>
        <taxon>Telmatospirillum</taxon>
    </lineage>
</organism>
<feature type="domain" description="Methyltransferase" evidence="1">
    <location>
        <begin position="53"/>
        <end position="149"/>
    </location>
</feature>
<dbReference type="EMBL" id="PIUM01000019">
    <property type="protein sequence ID" value="PKU23600.1"/>
    <property type="molecule type" value="Genomic_DNA"/>
</dbReference>
<dbReference type="GO" id="GO:0032259">
    <property type="term" value="P:methylation"/>
    <property type="evidence" value="ECO:0007669"/>
    <property type="project" value="UniProtKB-KW"/>
</dbReference>
<gene>
    <name evidence="2" type="ORF">CWS72_15810</name>
</gene>
<evidence type="ECO:0000313" key="3">
    <source>
        <dbReference type="Proteomes" id="UP000233293"/>
    </source>
</evidence>
<evidence type="ECO:0000259" key="1">
    <source>
        <dbReference type="Pfam" id="PF13649"/>
    </source>
</evidence>
<proteinExistence type="predicted"/>
<dbReference type="InterPro" id="IPR029063">
    <property type="entry name" value="SAM-dependent_MTases_sf"/>
</dbReference>
<dbReference type="FunFam" id="3.40.50.150:FF:000346">
    <property type="entry name" value="Phospholipid N-methyltransferase"/>
    <property type="match status" value="1"/>
</dbReference>
<dbReference type="SUPFAM" id="SSF53335">
    <property type="entry name" value="S-adenosyl-L-methionine-dependent methyltransferases"/>
    <property type="match status" value="1"/>
</dbReference>
<keyword evidence="2" id="KW-0489">Methyltransferase</keyword>
<keyword evidence="3" id="KW-1185">Reference proteome</keyword>
<keyword evidence="2" id="KW-0808">Transferase</keyword>
<dbReference type="Gene3D" id="3.40.50.150">
    <property type="entry name" value="Vaccinia Virus protein VP39"/>
    <property type="match status" value="1"/>
</dbReference>
<dbReference type="AlphaFoldDB" id="A0A2N3PT73"/>
<reference evidence="3" key="1">
    <citation type="submission" date="2017-12" db="EMBL/GenBank/DDBJ databases">
        <title>Draft genome sequence of Telmatospirillum siberiense 26-4b1T, an acidotolerant peatland alphaproteobacterium potentially involved in sulfur cycling.</title>
        <authorList>
            <person name="Hausmann B."/>
            <person name="Pjevac P."/>
            <person name="Schreck K."/>
            <person name="Herbold C.W."/>
            <person name="Daims H."/>
            <person name="Wagner M."/>
            <person name="Pester M."/>
            <person name="Loy A."/>
        </authorList>
    </citation>
    <scope>NUCLEOTIDE SEQUENCE [LARGE SCALE GENOMIC DNA]</scope>
    <source>
        <strain evidence="3">26-4b1</strain>
    </source>
</reference>
<evidence type="ECO:0000313" key="2">
    <source>
        <dbReference type="EMBL" id="PKU23600.1"/>
    </source>
</evidence>
<comment type="caution">
    <text evidence="2">The sequence shown here is derived from an EMBL/GenBank/DDBJ whole genome shotgun (WGS) entry which is preliminary data.</text>
</comment>
<dbReference type="Proteomes" id="UP000233293">
    <property type="component" value="Unassembled WGS sequence"/>
</dbReference>
<accession>A0A2N3PT73</accession>
<dbReference type="InterPro" id="IPR041698">
    <property type="entry name" value="Methyltransf_25"/>
</dbReference>